<reference evidence="7 8" key="1">
    <citation type="journal article" date="2023" name="Hortic Res">
        <title>Pangenome of water caltrop reveals structural variations and asymmetric subgenome divergence after allopolyploidization.</title>
        <authorList>
            <person name="Zhang X."/>
            <person name="Chen Y."/>
            <person name="Wang L."/>
            <person name="Yuan Y."/>
            <person name="Fang M."/>
            <person name="Shi L."/>
            <person name="Lu R."/>
            <person name="Comes H.P."/>
            <person name="Ma Y."/>
            <person name="Chen Y."/>
            <person name="Huang G."/>
            <person name="Zhou Y."/>
            <person name="Zheng Z."/>
            <person name="Qiu Y."/>
        </authorList>
    </citation>
    <scope>NUCLEOTIDE SEQUENCE [LARGE SCALE GENOMIC DNA]</scope>
    <source>
        <strain evidence="7">F231</strain>
    </source>
</reference>
<dbReference type="InterPro" id="IPR013083">
    <property type="entry name" value="Znf_RING/FYVE/PHD"/>
</dbReference>
<accession>A0AAN7MAM5</accession>
<feature type="transmembrane region" description="Helical" evidence="5">
    <location>
        <begin position="15"/>
        <end position="34"/>
    </location>
</feature>
<proteinExistence type="predicted"/>
<dbReference type="PROSITE" id="PS50089">
    <property type="entry name" value="ZF_RING_2"/>
    <property type="match status" value="1"/>
</dbReference>
<keyword evidence="5" id="KW-0812">Transmembrane</keyword>
<evidence type="ECO:0000313" key="7">
    <source>
        <dbReference type="EMBL" id="KAK4792940.1"/>
    </source>
</evidence>
<comment type="caution">
    <text evidence="7">The sequence shown here is derived from an EMBL/GenBank/DDBJ whole genome shotgun (WGS) entry which is preliminary data.</text>
</comment>
<organism evidence="7 8">
    <name type="scientific">Trapa natans</name>
    <name type="common">Water chestnut</name>
    <dbReference type="NCBI Taxonomy" id="22666"/>
    <lineage>
        <taxon>Eukaryota</taxon>
        <taxon>Viridiplantae</taxon>
        <taxon>Streptophyta</taxon>
        <taxon>Embryophyta</taxon>
        <taxon>Tracheophyta</taxon>
        <taxon>Spermatophyta</taxon>
        <taxon>Magnoliopsida</taxon>
        <taxon>eudicotyledons</taxon>
        <taxon>Gunneridae</taxon>
        <taxon>Pentapetalae</taxon>
        <taxon>rosids</taxon>
        <taxon>malvids</taxon>
        <taxon>Myrtales</taxon>
        <taxon>Lythraceae</taxon>
        <taxon>Trapa</taxon>
    </lineage>
</organism>
<dbReference type="InterPro" id="IPR001841">
    <property type="entry name" value="Znf_RING"/>
</dbReference>
<keyword evidence="1" id="KW-0479">Metal-binding</keyword>
<keyword evidence="5" id="KW-1133">Transmembrane helix</keyword>
<gene>
    <name evidence="7" type="ORF">SAY86_023375</name>
</gene>
<dbReference type="GO" id="GO:0008270">
    <property type="term" value="F:zinc ion binding"/>
    <property type="evidence" value="ECO:0007669"/>
    <property type="project" value="UniProtKB-KW"/>
</dbReference>
<sequence length="182" mass="20731">MTVFLMEDSSSSCFLLYKAALAFALIRCVLSWAFRLRRRRRRSPPPPSSSAAHLKVSPQMITQSLGVTTYGDVTWRRRHPACGGGNTCAVCLAQLEETDEVRELRNCHHVFHRECIDRWVDHDCCDDEDADASDNHQSCPLCRAPLLNPSQGYDRWGQQTEPEPSWAVERIIYLFGDDLICC</sequence>
<keyword evidence="2 4" id="KW-0863">Zinc-finger</keyword>
<evidence type="ECO:0000259" key="6">
    <source>
        <dbReference type="PROSITE" id="PS50089"/>
    </source>
</evidence>
<keyword evidence="3" id="KW-0862">Zinc</keyword>
<name>A0AAN7MAM5_TRANT</name>
<dbReference type="PANTHER" id="PTHR45969:SF11">
    <property type="entry name" value="RING_U-BOX SUPERFAMILY PROTEIN"/>
    <property type="match status" value="1"/>
</dbReference>
<keyword evidence="8" id="KW-1185">Reference proteome</keyword>
<dbReference type="SUPFAM" id="SSF57850">
    <property type="entry name" value="RING/U-box"/>
    <property type="match status" value="1"/>
</dbReference>
<dbReference type="Gene3D" id="3.30.40.10">
    <property type="entry name" value="Zinc/RING finger domain, C3HC4 (zinc finger)"/>
    <property type="match status" value="1"/>
</dbReference>
<dbReference type="Pfam" id="PF13639">
    <property type="entry name" value="zf-RING_2"/>
    <property type="match status" value="1"/>
</dbReference>
<dbReference type="EMBL" id="JAXQNO010000008">
    <property type="protein sequence ID" value="KAK4792940.1"/>
    <property type="molecule type" value="Genomic_DNA"/>
</dbReference>
<protein>
    <recommendedName>
        <fullName evidence="6">RING-type domain-containing protein</fullName>
    </recommendedName>
</protein>
<feature type="domain" description="RING-type" evidence="6">
    <location>
        <begin position="88"/>
        <end position="143"/>
    </location>
</feature>
<evidence type="ECO:0000256" key="4">
    <source>
        <dbReference type="PROSITE-ProRule" id="PRU00175"/>
    </source>
</evidence>
<dbReference type="SMART" id="SM00184">
    <property type="entry name" value="RING"/>
    <property type="match status" value="1"/>
</dbReference>
<evidence type="ECO:0000256" key="2">
    <source>
        <dbReference type="ARBA" id="ARBA00022771"/>
    </source>
</evidence>
<evidence type="ECO:0000256" key="3">
    <source>
        <dbReference type="ARBA" id="ARBA00022833"/>
    </source>
</evidence>
<dbReference type="AlphaFoldDB" id="A0AAN7MAM5"/>
<evidence type="ECO:0000256" key="5">
    <source>
        <dbReference type="SAM" id="Phobius"/>
    </source>
</evidence>
<evidence type="ECO:0000313" key="8">
    <source>
        <dbReference type="Proteomes" id="UP001346149"/>
    </source>
</evidence>
<dbReference type="GO" id="GO:0016567">
    <property type="term" value="P:protein ubiquitination"/>
    <property type="evidence" value="ECO:0007669"/>
    <property type="project" value="TreeGrafter"/>
</dbReference>
<keyword evidence="5" id="KW-0472">Membrane</keyword>
<evidence type="ECO:0000256" key="1">
    <source>
        <dbReference type="ARBA" id="ARBA00022723"/>
    </source>
</evidence>
<dbReference type="GO" id="GO:0061630">
    <property type="term" value="F:ubiquitin protein ligase activity"/>
    <property type="evidence" value="ECO:0007669"/>
    <property type="project" value="TreeGrafter"/>
</dbReference>
<dbReference type="Proteomes" id="UP001346149">
    <property type="component" value="Unassembled WGS sequence"/>
</dbReference>
<dbReference type="PANTHER" id="PTHR45969">
    <property type="entry name" value="RING ZINC FINGER PROTEIN-RELATED"/>
    <property type="match status" value="1"/>
</dbReference>